<organism evidence="2 3">
    <name type="scientific">Adhaeribacter swui</name>
    <dbReference type="NCBI Taxonomy" id="2086471"/>
    <lineage>
        <taxon>Bacteria</taxon>
        <taxon>Pseudomonadati</taxon>
        <taxon>Bacteroidota</taxon>
        <taxon>Cytophagia</taxon>
        <taxon>Cytophagales</taxon>
        <taxon>Hymenobacteraceae</taxon>
        <taxon>Adhaeribacter</taxon>
    </lineage>
</organism>
<accession>A0A7G7GBC4</accession>
<keyword evidence="3" id="KW-1185">Reference proteome</keyword>
<dbReference type="EMBL" id="CP055156">
    <property type="protein sequence ID" value="QNF34458.1"/>
    <property type="molecule type" value="Genomic_DNA"/>
</dbReference>
<dbReference type="Gene3D" id="3.90.420.10">
    <property type="entry name" value="Oxidoreductase, molybdopterin-binding domain"/>
    <property type="match status" value="1"/>
</dbReference>
<name>A0A7G7GBC4_9BACT</name>
<evidence type="ECO:0000259" key="1">
    <source>
        <dbReference type="Pfam" id="PF00174"/>
    </source>
</evidence>
<protein>
    <submittedName>
        <fullName evidence="2">Molybdopterin-dependent oxidoreductase</fullName>
    </submittedName>
</protein>
<dbReference type="InterPro" id="IPR000572">
    <property type="entry name" value="OxRdtase_Mopterin-bd_dom"/>
</dbReference>
<dbReference type="InterPro" id="IPR036374">
    <property type="entry name" value="OxRdtase_Mopterin-bd_sf"/>
</dbReference>
<dbReference type="KEGG" id="aswu:HUW51_17635"/>
<dbReference type="Proteomes" id="UP000515237">
    <property type="component" value="Chromosome"/>
</dbReference>
<proteinExistence type="predicted"/>
<dbReference type="SUPFAM" id="SSF56524">
    <property type="entry name" value="Oxidoreductase molybdopterin-binding domain"/>
    <property type="match status" value="1"/>
</dbReference>
<dbReference type="RefSeq" id="WP_185270938.1">
    <property type="nucleotide sequence ID" value="NZ_CP055156.1"/>
</dbReference>
<sequence length="168" mass="18341">MITKIYFSGIYLLAFLLLGYKGHAQAPEKNILQVSGEVKEPLTITLAAIDTMEKSSVIVLDKTNQAHTYSGVLLATILKKAGVTLGAELKGKNLKKYVLLKAPDGYQVVFSLAEIDPAFSNKKIILATRINGELLGTGQGPFQIIVEGEKKKTRFIRQVNHIIIQSAS</sequence>
<reference evidence="2 3" key="1">
    <citation type="journal article" date="2018" name="Int. J. Syst. Evol. Microbiol.">
        <title>Adhaeribacter swui sp. nov., isolated from wet mud.</title>
        <authorList>
            <person name="Kim D.U."/>
            <person name="Kim K.W."/>
            <person name="Kang M.S."/>
            <person name="Kim J.Y."/>
            <person name="Jang J.H."/>
            <person name="Kim M.K."/>
        </authorList>
    </citation>
    <scope>NUCLEOTIDE SEQUENCE [LARGE SCALE GENOMIC DNA]</scope>
    <source>
        <strain evidence="2 3">KCTC 52873</strain>
    </source>
</reference>
<feature type="domain" description="Oxidoreductase molybdopterin-binding" evidence="1">
    <location>
        <begin position="27"/>
        <end position="148"/>
    </location>
</feature>
<dbReference type="AlphaFoldDB" id="A0A7G7GBC4"/>
<evidence type="ECO:0000313" key="3">
    <source>
        <dbReference type="Proteomes" id="UP000515237"/>
    </source>
</evidence>
<evidence type="ECO:0000313" key="2">
    <source>
        <dbReference type="EMBL" id="QNF34458.1"/>
    </source>
</evidence>
<dbReference type="Pfam" id="PF00174">
    <property type="entry name" value="Oxidored_molyb"/>
    <property type="match status" value="1"/>
</dbReference>
<gene>
    <name evidence="2" type="ORF">HUW51_17635</name>
</gene>